<keyword evidence="1" id="KW-0472">Membrane</keyword>
<protein>
    <submittedName>
        <fullName evidence="2">Uncharacterized protein</fullName>
    </submittedName>
</protein>
<keyword evidence="1" id="KW-1133">Transmembrane helix</keyword>
<dbReference type="Proteomes" id="UP000245380">
    <property type="component" value="Unassembled WGS sequence"/>
</dbReference>
<comment type="caution">
    <text evidence="2">The sequence shown here is derived from an EMBL/GenBank/DDBJ whole genome shotgun (WGS) entry which is preliminary data.</text>
</comment>
<dbReference type="EMBL" id="MPDK01000002">
    <property type="protein sequence ID" value="PWI58763.1"/>
    <property type="molecule type" value="Genomic_DNA"/>
</dbReference>
<proteinExistence type="predicted"/>
<evidence type="ECO:0000313" key="2">
    <source>
        <dbReference type="EMBL" id="PWI58763.1"/>
    </source>
</evidence>
<accession>A0A2U3DBW2</accession>
<dbReference type="AlphaFoldDB" id="A0A2U3DBW2"/>
<sequence>MKYHVIGRFQTHESAEKAAADLEKQFQGNVSLSTSTPHEHWHGTWLQDSLGVIGGLAAAVSAVVPGFGVLFLGGPLDGAMQGRVLADWLEAHSGCSASS</sequence>
<evidence type="ECO:0000313" key="3">
    <source>
        <dbReference type="Proteomes" id="UP000245380"/>
    </source>
</evidence>
<gene>
    <name evidence="2" type="ORF">BM613_01315</name>
</gene>
<evidence type="ECO:0000256" key="1">
    <source>
        <dbReference type="SAM" id="Phobius"/>
    </source>
</evidence>
<keyword evidence="3" id="KW-1185">Reference proteome</keyword>
<keyword evidence="1" id="KW-0812">Transmembrane</keyword>
<organism evidence="2 3">
    <name type="scientific">Sulfoacidibacillus thermotolerans</name>
    <name type="common">Acidibacillus sulfuroxidans</name>
    <dbReference type="NCBI Taxonomy" id="1765684"/>
    <lineage>
        <taxon>Bacteria</taxon>
        <taxon>Bacillati</taxon>
        <taxon>Bacillota</taxon>
        <taxon>Bacilli</taxon>
        <taxon>Bacillales</taxon>
        <taxon>Alicyclobacillaceae</taxon>
        <taxon>Sulfoacidibacillus</taxon>
    </lineage>
</organism>
<reference evidence="2 3" key="1">
    <citation type="submission" date="2016-11" db="EMBL/GenBank/DDBJ databases">
        <title>Comparative genomics of Acidibacillus ferroxidans species.</title>
        <authorList>
            <person name="Oliveira G."/>
            <person name="Nunes G."/>
            <person name="Oliveira R."/>
            <person name="Araujo F."/>
            <person name="Salim A."/>
            <person name="Scholte L."/>
            <person name="Morais D."/>
            <person name="Nancucheo I."/>
            <person name="Johnson D.B."/>
            <person name="Grail B."/>
            <person name="Bittencourt J."/>
            <person name="Valadares R."/>
        </authorList>
    </citation>
    <scope>NUCLEOTIDE SEQUENCE [LARGE SCALE GENOMIC DNA]</scope>
    <source>
        <strain evidence="2 3">Y002</strain>
    </source>
</reference>
<dbReference type="RefSeq" id="WP_109429354.1">
    <property type="nucleotide sequence ID" value="NZ_MPDK01000002.1"/>
</dbReference>
<feature type="transmembrane region" description="Helical" evidence="1">
    <location>
        <begin position="50"/>
        <end position="73"/>
    </location>
</feature>
<name>A0A2U3DBW2_SULT2</name>